<gene>
    <name evidence="1" type="ORF">LCGC14_0365130</name>
</gene>
<sequence>MSRYAGTDLEIGKQYWLDELDKRIERLEIKGIDLANTEKDYRVALAKKILKLNDVRSGTVKVEIAKGTEDIAFKRLQRDIEKVKYDTVQQSIYQSKLELGIIKEDILNERLQR</sequence>
<organism evidence="1">
    <name type="scientific">marine sediment metagenome</name>
    <dbReference type="NCBI Taxonomy" id="412755"/>
    <lineage>
        <taxon>unclassified sequences</taxon>
        <taxon>metagenomes</taxon>
        <taxon>ecological metagenomes</taxon>
    </lineage>
</organism>
<dbReference type="EMBL" id="LAZR01000286">
    <property type="protein sequence ID" value="KKN77021.1"/>
    <property type="molecule type" value="Genomic_DNA"/>
</dbReference>
<evidence type="ECO:0000313" key="1">
    <source>
        <dbReference type="EMBL" id="KKN77021.1"/>
    </source>
</evidence>
<proteinExistence type="predicted"/>
<protein>
    <submittedName>
        <fullName evidence="1">Uncharacterized protein</fullName>
    </submittedName>
</protein>
<comment type="caution">
    <text evidence="1">The sequence shown here is derived from an EMBL/GenBank/DDBJ whole genome shotgun (WGS) entry which is preliminary data.</text>
</comment>
<accession>A0A0F9VU77</accession>
<dbReference type="AlphaFoldDB" id="A0A0F9VU77"/>
<name>A0A0F9VU77_9ZZZZ</name>
<reference evidence="1" key="1">
    <citation type="journal article" date="2015" name="Nature">
        <title>Complex archaea that bridge the gap between prokaryotes and eukaryotes.</title>
        <authorList>
            <person name="Spang A."/>
            <person name="Saw J.H."/>
            <person name="Jorgensen S.L."/>
            <person name="Zaremba-Niedzwiedzka K."/>
            <person name="Martijn J."/>
            <person name="Lind A.E."/>
            <person name="van Eijk R."/>
            <person name="Schleper C."/>
            <person name="Guy L."/>
            <person name="Ettema T.J."/>
        </authorList>
    </citation>
    <scope>NUCLEOTIDE SEQUENCE</scope>
</reference>